<organism evidence="2 3">
    <name type="scientific">Microbotryum silenes-dioicae</name>
    <dbReference type="NCBI Taxonomy" id="796604"/>
    <lineage>
        <taxon>Eukaryota</taxon>
        <taxon>Fungi</taxon>
        <taxon>Dikarya</taxon>
        <taxon>Basidiomycota</taxon>
        <taxon>Pucciniomycotina</taxon>
        <taxon>Microbotryomycetes</taxon>
        <taxon>Microbotryales</taxon>
        <taxon>Microbotryaceae</taxon>
        <taxon>Microbotryum</taxon>
    </lineage>
</organism>
<evidence type="ECO:0000313" key="3">
    <source>
        <dbReference type="Proteomes" id="UP000249464"/>
    </source>
</evidence>
<dbReference type="Proteomes" id="UP000249464">
    <property type="component" value="Unassembled WGS sequence"/>
</dbReference>
<gene>
    <name evidence="2" type="primary">BQ5605_C008g04912</name>
    <name evidence="2" type="ORF">BQ5605_C008G04912</name>
</gene>
<name>A0A2X0MEY0_9BASI</name>
<dbReference type="AlphaFoldDB" id="A0A2X0MEY0"/>
<sequence length="52" mass="5405">MVEFHARSDSSRSTASTSSDTAAALPSHSVLFPPSHLVPSSVLGDYQPTCTA</sequence>
<evidence type="ECO:0000256" key="1">
    <source>
        <dbReference type="SAM" id="MobiDB-lite"/>
    </source>
</evidence>
<evidence type="ECO:0000313" key="2">
    <source>
        <dbReference type="EMBL" id="SGY78679.1"/>
    </source>
</evidence>
<feature type="compositionally biased region" description="Low complexity" evidence="1">
    <location>
        <begin position="11"/>
        <end position="24"/>
    </location>
</feature>
<feature type="compositionally biased region" description="Basic and acidic residues" evidence="1">
    <location>
        <begin position="1"/>
        <end position="10"/>
    </location>
</feature>
<reference evidence="2 3" key="1">
    <citation type="submission" date="2016-11" db="EMBL/GenBank/DDBJ databases">
        <authorList>
            <person name="Jaros S."/>
            <person name="Januszkiewicz K."/>
            <person name="Wedrychowicz H."/>
        </authorList>
    </citation>
    <scope>NUCLEOTIDE SEQUENCE [LARGE SCALE GENOMIC DNA]</scope>
</reference>
<proteinExistence type="predicted"/>
<keyword evidence="3" id="KW-1185">Reference proteome</keyword>
<dbReference type="EMBL" id="FQNC01000048">
    <property type="protein sequence ID" value="SGY78679.1"/>
    <property type="molecule type" value="Genomic_DNA"/>
</dbReference>
<protein>
    <submittedName>
        <fullName evidence="2">BQ5605_C008g04912 protein</fullName>
    </submittedName>
</protein>
<accession>A0A2X0MEY0</accession>
<feature type="region of interest" description="Disordered" evidence="1">
    <location>
        <begin position="1"/>
        <end position="52"/>
    </location>
</feature>